<name>W9SIE4_9ROSA</name>
<proteinExistence type="inferred from homology"/>
<comment type="subcellular location">
    <subcellularLocation>
        <location evidence="2">Membrane</location>
    </subcellularLocation>
    <subcellularLocation>
        <location evidence="1">Secreted</location>
        <location evidence="1">Cell wall</location>
    </subcellularLocation>
</comment>
<organism evidence="11 12">
    <name type="scientific">Morus notabilis</name>
    <dbReference type="NCBI Taxonomy" id="981085"/>
    <lineage>
        <taxon>Eukaryota</taxon>
        <taxon>Viridiplantae</taxon>
        <taxon>Streptophyta</taxon>
        <taxon>Embryophyta</taxon>
        <taxon>Tracheophyta</taxon>
        <taxon>Spermatophyta</taxon>
        <taxon>Magnoliopsida</taxon>
        <taxon>eudicotyledons</taxon>
        <taxon>Gunneridae</taxon>
        <taxon>Pentapetalae</taxon>
        <taxon>rosids</taxon>
        <taxon>fabids</taxon>
        <taxon>Rosales</taxon>
        <taxon>Moraceae</taxon>
        <taxon>Moreae</taxon>
        <taxon>Morus</taxon>
    </lineage>
</organism>
<evidence type="ECO:0000256" key="9">
    <source>
        <dbReference type="SAM" id="SignalP"/>
    </source>
</evidence>
<evidence type="ECO:0000259" key="10">
    <source>
        <dbReference type="Pfam" id="PF08263"/>
    </source>
</evidence>
<dbReference type="Proteomes" id="UP000030645">
    <property type="component" value="Unassembled WGS sequence"/>
</dbReference>
<dbReference type="InterPro" id="IPR013210">
    <property type="entry name" value="LRR_N_plant-typ"/>
</dbReference>
<dbReference type="InterPro" id="IPR032675">
    <property type="entry name" value="LRR_dom_sf"/>
</dbReference>
<evidence type="ECO:0000256" key="1">
    <source>
        <dbReference type="ARBA" id="ARBA00004191"/>
    </source>
</evidence>
<dbReference type="STRING" id="981085.W9SIE4"/>
<accession>W9SIE4</accession>
<keyword evidence="5 9" id="KW-0732">Signal</keyword>
<dbReference type="PANTHER" id="PTHR48059:SF4">
    <property type="entry name" value="POLYGALACTURONASE INHIBITOR 1-RELATED"/>
    <property type="match status" value="1"/>
</dbReference>
<evidence type="ECO:0000256" key="8">
    <source>
        <dbReference type="ARBA" id="ARBA00038043"/>
    </source>
</evidence>
<evidence type="ECO:0000256" key="2">
    <source>
        <dbReference type="ARBA" id="ARBA00004370"/>
    </source>
</evidence>
<evidence type="ECO:0000313" key="12">
    <source>
        <dbReference type="Proteomes" id="UP000030645"/>
    </source>
</evidence>
<evidence type="ECO:0000256" key="4">
    <source>
        <dbReference type="ARBA" id="ARBA00022614"/>
    </source>
</evidence>
<feature type="chain" id="PRO_5004929176" description="Leucine-rich repeat-containing N-terminal plant-type domain-containing protein" evidence="9">
    <location>
        <begin position="27"/>
        <end position="335"/>
    </location>
</feature>
<reference evidence="12" key="1">
    <citation type="submission" date="2013-01" db="EMBL/GenBank/DDBJ databases">
        <title>Draft Genome Sequence of a Mulberry Tree, Morus notabilis C.K. Schneid.</title>
        <authorList>
            <person name="He N."/>
            <person name="Zhao S."/>
        </authorList>
    </citation>
    <scope>NUCLEOTIDE SEQUENCE</scope>
</reference>
<evidence type="ECO:0000256" key="5">
    <source>
        <dbReference type="ARBA" id="ARBA00022729"/>
    </source>
</evidence>
<keyword evidence="4" id="KW-0433">Leucine-rich repeat</keyword>
<dbReference type="Pfam" id="PF00560">
    <property type="entry name" value="LRR_1"/>
    <property type="match status" value="4"/>
</dbReference>
<evidence type="ECO:0000313" key="11">
    <source>
        <dbReference type="EMBL" id="EXC30889.1"/>
    </source>
</evidence>
<evidence type="ECO:0000256" key="7">
    <source>
        <dbReference type="ARBA" id="ARBA00023136"/>
    </source>
</evidence>
<keyword evidence="7" id="KW-0472">Membrane</keyword>
<dbReference type="SUPFAM" id="SSF52058">
    <property type="entry name" value="L domain-like"/>
    <property type="match status" value="1"/>
</dbReference>
<keyword evidence="3" id="KW-0134">Cell wall</keyword>
<dbReference type="InterPro" id="IPR051848">
    <property type="entry name" value="PGIP"/>
</dbReference>
<evidence type="ECO:0000256" key="6">
    <source>
        <dbReference type="ARBA" id="ARBA00022737"/>
    </source>
</evidence>
<dbReference type="KEGG" id="mnt:21410669"/>
<feature type="signal peptide" evidence="9">
    <location>
        <begin position="1"/>
        <end position="26"/>
    </location>
</feature>
<dbReference type="Pfam" id="PF08263">
    <property type="entry name" value="LRRNT_2"/>
    <property type="match status" value="1"/>
</dbReference>
<feature type="domain" description="Leucine-rich repeat-containing N-terminal plant-type" evidence="10">
    <location>
        <begin position="31"/>
        <end position="68"/>
    </location>
</feature>
<sequence>METPIIKIICLISLIVFSTFLHPSLSELCNPEDKKALLQIKQALNNPSILASWDPQTDCCDWLYVQCNDNHRINSIIIENGKLEGPIPPQVGNLPYLKVLEFITNPKLTGPIPPTIAKLKRLQLFRISKANITGPIPEFIAEMKSLKSVEISSARLTGQILSSLSGLSNLTELNLNRNLLTGPIPSSFGEFKGEYFFLDLSRNKLLGKIPASLGKRTFDVIDLSWNRLEGDASLLFGPKRSTWKVDLSMNSFEFDISNVEFAKTLEFLDINHNKIFGRLPEGLTQLSLVHFNVSYNRLTGEIPQGGDLQRFDASGYRGNDLCGPPLSRCDVVTAL</sequence>
<evidence type="ECO:0000256" key="3">
    <source>
        <dbReference type="ARBA" id="ARBA00022512"/>
    </source>
</evidence>
<dbReference type="InterPro" id="IPR001611">
    <property type="entry name" value="Leu-rich_rpt"/>
</dbReference>
<dbReference type="Gene3D" id="3.80.10.10">
    <property type="entry name" value="Ribonuclease Inhibitor"/>
    <property type="match status" value="1"/>
</dbReference>
<dbReference type="FunFam" id="3.80.10.10:FF:000400">
    <property type="entry name" value="Nuclear pore complex protein NUP107"/>
    <property type="match status" value="1"/>
</dbReference>
<comment type="similarity">
    <text evidence="8">Belongs to the polygalacturonase-inhibiting protein family.</text>
</comment>
<keyword evidence="6" id="KW-0677">Repeat</keyword>
<keyword evidence="3" id="KW-0964">Secreted</keyword>
<dbReference type="EMBL" id="KE346217">
    <property type="protein sequence ID" value="EXC30889.1"/>
    <property type="molecule type" value="Genomic_DNA"/>
</dbReference>
<gene>
    <name evidence="11" type="ORF">L484_028068</name>
</gene>
<dbReference type="PANTHER" id="PTHR48059">
    <property type="entry name" value="POLYGALACTURONASE INHIBITOR 1"/>
    <property type="match status" value="1"/>
</dbReference>
<dbReference type="GO" id="GO:0016020">
    <property type="term" value="C:membrane"/>
    <property type="evidence" value="ECO:0007669"/>
    <property type="project" value="UniProtKB-SubCell"/>
</dbReference>
<dbReference type="OrthoDB" id="676979at2759"/>
<protein>
    <recommendedName>
        <fullName evidence="10">Leucine-rich repeat-containing N-terminal plant-type domain-containing protein</fullName>
    </recommendedName>
</protein>
<keyword evidence="12" id="KW-1185">Reference proteome</keyword>
<dbReference type="AlphaFoldDB" id="W9SIE4"/>
<dbReference type="eggNOG" id="ENOG502QRQP">
    <property type="taxonomic scope" value="Eukaryota"/>
</dbReference>